<evidence type="ECO:0000313" key="2">
    <source>
        <dbReference type="EMBL" id="MBW70946.1"/>
    </source>
</evidence>
<dbReference type="EMBL" id="GGFL01006768">
    <property type="protein sequence ID" value="MBW70946.1"/>
    <property type="molecule type" value="Transcribed_RNA"/>
</dbReference>
<organism evidence="2">
    <name type="scientific">Anopheles darlingi</name>
    <name type="common">Mosquito</name>
    <dbReference type="NCBI Taxonomy" id="43151"/>
    <lineage>
        <taxon>Eukaryota</taxon>
        <taxon>Metazoa</taxon>
        <taxon>Ecdysozoa</taxon>
        <taxon>Arthropoda</taxon>
        <taxon>Hexapoda</taxon>
        <taxon>Insecta</taxon>
        <taxon>Pterygota</taxon>
        <taxon>Neoptera</taxon>
        <taxon>Endopterygota</taxon>
        <taxon>Diptera</taxon>
        <taxon>Nematocera</taxon>
        <taxon>Culicoidea</taxon>
        <taxon>Culicidae</taxon>
        <taxon>Anophelinae</taxon>
        <taxon>Anopheles</taxon>
    </lineage>
</organism>
<feature type="chain" id="PRO_5014947739" evidence="1">
    <location>
        <begin position="22"/>
        <end position="92"/>
    </location>
</feature>
<accession>A0A2M4D057</accession>
<proteinExistence type="predicted"/>
<keyword evidence="1" id="KW-0732">Signal</keyword>
<sequence>MEGIGVFYAALFSTAAAEAAAWSGGNDSRFCCANVALLTHRSAPIDNHIIHSFKWPLLCGFRVIHSSRLAAPFQNLSIRRAQKTSRSTRRSE</sequence>
<dbReference type="AlphaFoldDB" id="A0A2M4D057"/>
<protein>
    <submittedName>
        <fullName evidence="2">Putative secreted protein</fullName>
    </submittedName>
</protein>
<evidence type="ECO:0000256" key="1">
    <source>
        <dbReference type="SAM" id="SignalP"/>
    </source>
</evidence>
<feature type="signal peptide" evidence="1">
    <location>
        <begin position="1"/>
        <end position="21"/>
    </location>
</feature>
<reference evidence="2" key="1">
    <citation type="submission" date="2018-01" db="EMBL/GenBank/DDBJ databases">
        <title>An insight into the sialome of Amazonian anophelines.</title>
        <authorList>
            <person name="Ribeiro J.M."/>
            <person name="Scarpassa V."/>
            <person name="Calvo E."/>
        </authorList>
    </citation>
    <scope>NUCLEOTIDE SEQUENCE</scope>
</reference>
<name>A0A2M4D057_ANODA</name>